<evidence type="ECO:0000256" key="4">
    <source>
        <dbReference type="ARBA" id="ARBA00022475"/>
    </source>
</evidence>
<evidence type="ECO:0000256" key="6">
    <source>
        <dbReference type="ARBA" id="ARBA00022989"/>
    </source>
</evidence>
<keyword evidence="4" id="KW-1003">Cell membrane</keyword>
<evidence type="ECO:0000313" key="11">
    <source>
        <dbReference type="Proteomes" id="UP001501094"/>
    </source>
</evidence>
<evidence type="ECO:0000256" key="9">
    <source>
        <dbReference type="SAM" id="Phobius"/>
    </source>
</evidence>
<feature type="transmembrane region" description="Helical" evidence="9">
    <location>
        <begin position="260"/>
        <end position="282"/>
    </location>
</feature>
<organism evidence="10 11">
    <name type="scientific">Myceligenerans crystallogenes</name>
    <dbReference type="NCBI Taxonomy" id="316335"/>
    <lineage>
        <taxon>Bacteria</taxon>
        <taxon>Bacillati</taxon>
        <taxon>Actinomycetota</taxon>
        <taxon>Actinomycetes</taxon>
        <taxon>Micrococcales</taxon>
        <taxon>Promicromonosporaceae</taxon>
        <taxon>Myceligenerans</taxon>
    </lineage>
</organism>
<evidence type="ECO:0000313" key="10">
    <source>
        <dbReference type="EMBL" id="GAA1856695.1"/>
    </source>
</evidence>
<dbReference type="InterPro" id="IPR002549">
    <property type="entry name" value="AI-2E-like"/>
</dbReference>
<dbReference type="EMBL" id="BAAANL010000002">
    <property type="protein sequence ID" value="GAA1856695.1"/>
    <property type="molecule type" value="Genomic_DNA"/>
</dbReference>
<evidence type="ECO:0000256" key="8">
    <source>
        <dbReference type="SAM" id="MobiDB-lite"/>
    </source>
</evidence>
<dbReference type="Proteomes" id="UP001501094">
    <property type="component" value="Unassembled WGS sequence"/>
</dbReference>
<evidence type="ECO:0000256" key="1">
    <source>
        <dbReference type="ARBA" id="ARBA00004651"/>
    </source>
</evidence>
<name>A0ABN2N7T0_9MICO</name>
<keyword evidence="7 9" id="KW-0472">Membrane</keyword>
<reference evidence="10 11" key="1">
    <citation type="journal article" date="2019" name="Int. J. Syst. Evol. Microbiol.">
        <title>The Global Catalogue of Microorganisms (GCM) 10K type strain sequencing project: providing services to taxonomists for standard genome sequencing and annotation.</title>
        <authorList>
            <consortium name="The Broad Institute Genomics Platform"/>
            <consortium name="The Broad Institute Genome Sequencing Center for Infectious Disease"/>
            <person name="Wu L."/>
            <person name="Ma J."/>
        </authorList>
    </citation>
    <scope>NUCLEOTIDE SEQUENCE [LARGE SCALE GENOMIC DNA]</scope>
    <source>
        <strain evidence="10 11">JCM 14326</strain>
    </source>
</reference>
<feature type="compositionally biased region" description="Pro residues" evidence="8">
    <location>
        <begin position="19"/>
        <end position="28"/>
    </location>
</feature>
<dbReference type="PANTHER" id="PTHR21716:SF53">
    <property type="entry name" value="PERMEASE PERM-RELATED"/>
    <property type="match status" value="1"/>
</dbReference>
<feature type="compositionally biased region" description="Low complexity" evidence="8">
    <location>
        <begin position="1"/>
        <end position="18"/>
    </location>
</feature>
<feature type="transmembrane region" description="Helical" evidence="9">
    <location>
        <begin position="65"/>
        <end position="87"/>
    </location>
</feature>
<evidence type="ECO:0000256" key="2">
    <source>
        <dbReference type="ARBA" id="ARBA00009773"/>
    </source>
</evidence>
<feature type="region of interest" description="Disordered" evidence="8">
    <location>
        <begin position="1"/>
        <end position="34"/>
    </location>
</feature>
<protein>
    <recommendedName>
        <fullName evidence="12">AI-2E family transporter</fullName>
    </recommendedName>
</protein>
<comment type="similarity">
    <text evidence="2">Belongs to the autoinducer-2 exporter (AI-2E) (TC 2.A.86) family.</text>
</comment>
<keyword evidence="6 9" id="KW-1133">Transmembrane helix</keyword>
<evidence type="ECO:0000256" key="7">
    <source>
        <dbReference type="ARBA" id="ARBA00023136"/>
    </source>
</evidence>
<accession>A0ABN2N7T0</accession>
<gene>
    <name evidence="10" type="ORF">GCM10009751_12430</name>
</gene>
<comment type="subcellular location">
    <subcellularLocation>
        <location evidence="1">Cell membrane</location>
        <topology evidence="1">Multi-pass membrane protein</topology>
    </subcellularLocation>
</comment>
<sequence length="388" mass="41139">MTSDDAAAPGDTAAAAPEQAPPVPPPGSPASRHPPRWLPRALAMGVVAVFAGIFTWNALGQLKSLWIALLIAFFLSLALEPPTIWLVKRRWPRAAAAATTLFGSLLVLGGVAALFGNLFVKQLTELASSLPEYYETLRDYAGDSFGILLPTSKALVDDGLAAFGGDVASGAIGVLGDVLSGAFWTITILLVAFYLLAAGPRFRRAVCRWVPPHLQDDVLYLWGVVQRKVSDYLDTRLVLAIISTVVTYVFLLILGTPSAIPLAVFVGIVSQFVPTIGAYLGGALPTMVALTSQGPGQAVAVLIFVIAYQQLENLVIAPKLSERALEMNAAVSLLAVLAFGAVFGALGAFLALPVAATIQAMAQTYLQRHDLIESAMFDDPKDSWIEAR</sequence>
<evidence type="ECO:0000256" key="5">
    <source>
        <dbReference type="ARBA" id="ARBA00022692"/>
    </source>
</evidence>
<proteinExistence type="inferred from homology"/>
<evidence type="ECO:0000256" key="3">
    <source>
        <dbReference type="ARBA" id="ARBA00022448"/>
    </source>
</evidence>
<feature type="transmembrane region" description="Helical" evidence="9">
    <location>
        <begin position="294"/>
        <end position="311"/>
    </location>
</feature>
<feature type="transmembrane region" description="Helical" evidence="9">
    <location>
        <begin position="178"/>
        <end position="198"/>
    </location>
</feature>
<keyword evidence="11" id="KW-1185">Reference proteome</keyword>
<comment type="caution">
    <text evidence="10">The sequence shown here is derived from an EMBL/GenBank/DDBJ whole genome shotgun (WGS) entry which is preliminary data.</text>
</comment>
<dbReference type="Pfam" id="PF01594">
    <property type="entry name" value="AI-2E_transport"/>
    <property type="match status" value="1"/>
</dbReference>
<feature type="transmembrane region" description="Helical" evidence="9">
    <location>
        <begin position="41"/>
        <end position="59"/>
    </location>
</feature>
<feature type="transmembrane region" description="Helical" evidence="9">
    <location>
        <begin position="94"/>
        <end position="120"/>
    </location>
</feature>
<dbReference type="PANTHER" id="PTHR21716">
    <property type="entry name" value="TRANSMEMBRANE PROTEIN"/>
    <property type="match status" value="1"/>
</dbReference>
<evidence type="ECO:0008006" key="12">
    <source>
        <dbReference type="Google" id="ProtNLM"/>
    </source>
</evidence>
<keyword evidence="5 9" id="KW-0812">Transmembrane</keyword>
<feature type="transmembrane region" description="Helical" evidence="9">
    <location>
        <begin position="237"/>
        <end position="254"/>
    </location>
</feature>
<feature type="transmembrane region" description="Helical" evidence="9">
    <location>
        <begin position="331"/>
        <end position="358"/>
    </location>
</feature>
<keyword evidence="3" id="KW-0813">Transport</keyword>